<dbReference type="InterPro" id="IPR012902">
    <property type="entry name" value="N_methyl_site"/>
</dbReference>
<name>D0KVV6_HALNC</name>
<dbReference type="EMBL" id="CP001801">
    <property type="protein sequence ID" value="ACX94883.1"/>
    <property type="molecule type" value="Genomic_DNA"/>
</dbReference>
<evidence type="ECO:0008006" key="4">
    <source>
        <dbReference type="Google" id="ProtNLM"/>
    </source>
</evidence>
<dbReference type="HOGENOM" id="CLU_052493_1_1_6"/>
<accession>D0KVV6</accession>
<dbReference type="Pfam" id="PF07963">
    <property type="entry name" value="N_methyl"/>
    <property type="match status" value="1"/>
</dbReference>
<dbReference type="InterPro" id="IPR045584">
    <property type="entry name" value="Pilin-like"/>
</dbReference>
<dbReference type="GO" id="GO:0043683">
    <property type="term" value="P:type IV pilus assembly"/>
    <property type="evidence" value="ECO:0007669"/>
    <property type="project" value="InterPro"/>
</dbReference>
<protein>
    <recommendedName>
        <fullName evidence="4">Type IV pilus assembly protein PilW</fullName>
    </recommendedName>
</protein>
<sequence length="343" mass="36032">MSRQTPAAALKQRGFTLIELMIALVLGLIVIGGVISVLLSNQQTYRSNQALSQVQDGSRTAFEFLARDIRQAGLTGCGATAKIANVLNNKGTSWWDTWNNGLQGYAANATAPIAVGTTANLRAANTDSITLMSAGDSGYSVNAPSSTSANFKLNEPNSDLQTGDIIIVCDPNQATILQVSDYQSKSVTVVHNTGNKVSPGNCSDGLGFPTLCTTTGTKYTYQNNAMLAKLNASYWYIGNNSLGTCSATTPQACSLFRSTISVSGGNAAAQAQEIVRGVTNMQLAYLQGGTSFVAAGSVTDWSAVTAVRVTLTVAVPTNPNNINNPEIVQRVFTNTIALRNRVG</sequence>
<dbReference type="NCBIfam" id="TIGR02532">
    <property type="entry name" value="IV_pilin_GFxxxE"/>
    <property type="match status" value="1"/>
</dbReference>
<organism evidence="2 3">
    <name type="scientific">Halothiobacillus neapolitanus (strain ATCC 23641 / DSM 15147 / CIP 104769 / NCIMB 8539 / c2)</name>
    <name type="common">Thiobacillus neapolitanus</name>
    <dbReference type="NCBI Taxonomy" id="555778"/>
    <lineage>
        <taxon>Bacteria</taxon>
        <taxon>Pseudomonadati</taxon>
        <taxon>Pseudomonadota</taxon>
        <taxon>Gammaproteobacteria</taxon>
        <taxon>Chromatiales</taxon>
        <taxon>Halothiobacillaceae</taxon>
        <taxon>Halothiobacillus</taxon>
    </lineage>
</organism>
<dbReference type="SUPFAM" id="SSF54523">
    <property type="entry name" value="Pili subunits"/>
    <property type="match status" value="1"/>
</dbReference>
<dbReference type="Proteomes" id="UP000009102">
    <property type="component" value="Chromosome"/>
</dbReference>
<evidence type="ECO:0000256" key="1">
    <source>
        <dbReference type="SAM" id="Phobius"/>
    </source>
</evidence>
<dbReference type="PROSITE" id="PS00409">
    <property type="entry name" value="PROKAR_NTER_METHYL"/>
    <property type="match status" value="1"/>
</dbReference>
<evidence type="ECO:0000313" key="3">
    <source>
        <dbReference type="Proteomes" id="UP000009102"/>
    </source>
</evidence>
<gene>
    <name evidence="2" type="ordered locus">Hneap_0017</name>
</gene>
<keyword evidence="3" id="KW-1185">Reference proteome</keyword>
<reference evidence="2 3" key="1">
    <citation type="submission" date="2009-10" db="EMBL/GenBank/DDBJ databases">
        <title>Complete sequence of Halothiobacillus neapolitanus c2.</title>
        <authorList>
            <consortium name="US DOE Joint Genome Institute"/>
            <person name="Lucas S."/>
            <person name="Copeland A."/>
            <person name="Lapidus A."/>
            <person name="Glavina del Rio T."/>
            <person name="Tice H."/>
            <person name="Bruce D."/>
            <person name="Goodwin L."/>
            <person name="Pitluck S."/>
            <person name="Davenport K."/>
            <person name="Brettin T."/>
            <person name="Detter J.C."/>
            <person name="Han C."/>
            <person name="Tapia R."/>
            <person name="Larimer F."/>
            <person name="Land M."/>
            <person name="Hauser L."/>
            <person name="Kyrpides N."/>
            <person name="Mikhailova N."/>
            <person name="Kerfeld C."/>
            <person name="Cannon G."/>
            <person name="Heinhort S."/>
        </authorList>
    </citation>
    <scope>NUCLEOTIDE SEQUENCE [LARGE SCALE GENOMIC DNA]</scope>
    <source>
        <strain evidence="3">ATCC 23641 / c2</strain>
    </source>
</reference>
<dbReference type="Pfam" id="PF16074">
    <property type="entry name" value="PilW"/>
    <property type="match status" value="1"/>
</dbReference>
<keyword evidence="1" id="KW-0472">Membrane</keyword>
<dbReference type="RefSeq" id="WP_012822920.1">
    <property type="nucleotide sequence ID" value="NC_013422.1"/>
</dbReference>
<proteinExistence type="predicted"/>
<dbReference type="eggNOG" id="COG4966">
    <property type="taxonomic scope" value="Bacteria"/>
</dbReference>
<dbReference type="AlphaFoldDB" id="D0KVV6"/>
<keyword evidence="1" id="KW-0812">Transmembrane</keyword>
<dbReference type="InterPro" id="IPR032092">
    <property type="entry name" value="PilW"/>
</dbReference>
<feature type="transmembrane region" description="Helical" evidence="1">
    <location>
        <begin position="20"/>
        <end position="39"/>
    </location>
</feature>
<evidence type="ECO:0000313" key="2">
    <source>
        <dbReference type="EMBL" id="ACX94883.1"/>
    </source>
</evidence>
<dbReference type="OrthoDB" id="5296662at2"/>
<keyword evidence="1" id="KW-1133">Transmembrane helix</keyword>
<dbReference type="STRING" id="555778.Hneap_0017"/>
<dbReference type="KEGG" id="hna:Hneap_0017"/>